<dbReference type="SUPFAM" id="SSF55785">
    <property type="entry name" value="PYP-like sensor domain (PAS domain)"/>
    <property type="match status" value="3"/>
</dbReference>
<dbReference type="GO" id="GO:0042802">
    <property type="term" value="F:identical protein binding"/>
    <property type="evidence" value="ECO:0007669"/>
    <property type="project" value="UniProtKB-ARBA"/>
</dbReference>
<evidence type="ECO:0000256" key="11">
    <source>
        <dbReference type="ARBA" id="ARBA00022777"/>
    </source>
</evidence>
<dbReference type="SMART" id="SM00387">
    <property type="entry name" value="HATPase_c"/>
    <property type="match status" value="1"/>
</dbReference>
<comment type="subcellular location">
    <subcellularLocation>
        <location evidence="2">Cell inner membrane</location>
        <topology evidence="2">Multi-pass membrane protein</topology>
    </subcellularLocation>
</comment>
<evidence type="ECO:0000259" key="20">
    <source>
        <dbReference type="PROSITE" id="PS50113"/>
    </source>
</evidence>
<evidence type="ECO:0000256" key="1">
    <source>
        <dbReference type="ARBA" id="ARBA00000085"/>
    </source>
</evidence>
<name>A0A4R3QDZ5_9HYPH</name>
<dbReference type="Gene3D" id="6.10.340.10">
    <property type="match status" value="1"/>
</dbReference>
<dbReference type="InterPro" id="IPR035965">
    <property type="entry name" value="PAS-like_dom_sf"/>
</dbReference>
<dbReference type="PROSITE" id="PS50113">
    <property type="entry name" value="PAC"/>
    <property type="match status" value="3"/>
</dbReference>
<feature type="domain" description="PAS" evidence="19">
    <location>
        <begin position="629"/>
        <end position="699"/>
    </location>
</feature>
<dbReference type="InterPro" id="IPR003594">
    <property type="entry name" value="HATPase_dom"/>
</dbReference>
<dbReference type="PROSITE" id="PS50109">
    <property type="entry name" value="HIS_KIN"/>
    <property type="match status" value="1"/>
</dbReference>
<dbReference type="InterPro" id="IPR005467">
    <property type="entry name" value="His_kinase_dom"/>
</dbReference>
<dbReference type="SMART" id="SM00388">
    <property type="entry name" value="HisKA"/>
    <property type="match status" value="1"/>
</dbReference>
<dbReference type="InterPro" id="IPR033479">
    <property type="entry name" value="dCache_1"/>
</dbReference>
<dbReference type="SUPFAM" id="SSF47384">
    <property type="entry name" value="Homodimeric domain of signal transducing histidine kinase"/>
    <property type="match status" value="1"/>
</dbReference>
<evidence type="ECO:0000259" key="18">
    <source>
        <dbReference type="PROSITE" id="PS50109"/>
    </source>
</evidence>
<keyword evidence="4" id="KW-1003">Cell membrane</keyword>
<dbReference type="InterPro" id="IPR000700">
    <property type="entry name" value="PAS-assoc_C"/>
</dbReference>
<feature type="domain" description="HAMP" evidence="21">
    <location>
        <begin position="443"/>
        <end position="495"/>
    </location>
</feature>
<keyword evidence="12" id="KW-0067">ATP-binding</keyword>
<dbReference type="PRINTS" id="PR00344">
    <property type="entry name" value="BCTRLSENSOR"/>
</dbReference>
<keyword evidence="14" id="KW-0902">Two-component regulatory system</keyword>
<feature type="region of interest" description="Disordered" evidence="16">
    <location>
        <begin position="41"/>
        <end position="73"/>
    </location>
</feature>
<dbReference type="InterPro" id="IPR052162">
    <property type="entry name" value="Sensor_kinase/Photoreceptor"/>
</dbReference>
<dbReference type="Pfam" id="PF00512">
    <property type="entry name" value="HisKA"/>
    <property type="match status" value="1"/>
</dbReference>
<dbReference type="SUPFAM" id="SSF158472">
    <property type="entry name" value="HAMP domain-like"/>
    <property type="match status" value="1"/>
</dbReference>
<dbReference type="NCBIfam" id="TIGR00229">
    <property type="entry name" value="sensory_box"/>
    <property type="match status" value="3"/>
</dbReference>
<feature type="domain" description="PAC" evidence="20">
    <location>
        <begin position="576"/>
        <end position="628"/>
    </location>
</feature>
<dbReference type="InterPro" id="IPR003661">
    <property type="entry name" value="HisK_dim/P_dom"/>
</dbReference>
<evidence type="ECO:0000256" key="10">
    <source>
        <dbReference type="ARBA" id="ARBA00022741"/>
    </source>
</evidence>
<sequence length="1133" mass="125006">MGLSAAVLRRLIAEAASSVEPSGLGFHLQVSVSLRAFAGRSRGRGRGSQSCTRPSRSFGLRAPGHRSNIGDTKYPSGRLRHSAIMLRNHLILAVAGVVLVLSLVLAGLWIWTGNVIVSIMSERLIREVTHAVHRDVDHLVRAADKAVSRLANGLARHDLSPGDPHAVAQELHTLLAEEPDVDWMFFGNEAGGIVSVGRLADSSVVFLMTDEFRANVVREFEALPSGRIGRLRKSEGAFDARGRIWYARAKETGKRYWTEPYLGVGEPILGISLSLPVFNKNRNFVGVCGIDLILTNLSRFLQTLEIGDNGRAFIMDATGHLIGASGGVAPVTIGADGAHLRLQASEATDPIVRETARYLRRYPGVAGSSSPGPRVFSFSDPEGGRIYAAVDRAEAPGALDWTIISAVPASDFLTPVYRAAYLSIGVGTVIVAVFGVLGLGLVGRTLRPLTALTQAAHAIANGEWREVPKVRRNDEVGLLAQAFALMTFRLKETLEGLRRSEANFAEAQRVAHVGYWERDLDTDCLTWSDETYRIFGLTPRAGTVVSVAEAVERIHPEDRSIWSQAAAEAMRGESRYDLEYRIVRPGGELRIVHSQGDLTRDGSGRPHSMFGTIQDVTERKRVEEALRDSEEQWRAVFENNPTMYFMVDASGTVVSVNPFGAQQLGYTVDELIDRPVKDIFHEEDRDAVQRHAAACLEHLGRAMSWELRKIRKDGSMLWVRETGRAMVIKKRPVILIVCEDITERKRAEEAARRSEEELREVIETVPAMVWTALPDGRVDFINRRWQEFTGLSLDATAGASWDAEARFHPEDLEHYMSRWHASLATGHPFEVEVRIRRAADGEYRWWFENAVPLRDEHGNIAKWYGFLVDIEDRKRAEEALQKAQAELAHVARVTTMGALTSSIAHEVNQPLAAVVTNANAALHWLASEPPNLDEARETVERIVRDGHRAGEVIGRVRALLKKTVTVTAQVDLNGLVEDSVALVQGEVRRHRILLRTELAHDLPHVAGDRVQLQQVILNLVMNGMEAMKTIADRPRVLLIRSRLDASEAALVEVHDTGVGLEPQSVERVFEAFFTTKAEGLGMGLAICRSIIEAHGGRLWARTNDPWGAVFQFTLPSAPAENAPGEHPGPAPAV</sequence>
<dbReference type="InterPro" id="IPR013767">
    <property type="entry name" value="PAS_fold"/>
</dbReference>
<dbReference type="GO" id="GO:0000155">
    <property type="term" value="F:phosphorelay sensor kinase activity"/>
    <property type="evidence" value="ECO:0007669"/>
    <property type="project" value="InterPro"/>
</dbReference>
<dbReference type="Pfam" id="PF08447">
    <property type="entry name" value="PAS_3"/>
    <property type="match status" value="2"/>
</dbReference>
<feature type="domain" description="PAC" evidence="20">
    <location>
        <begin position="829"/>
        <end position="882"/>
    </location>
</feature>
<keyword evidence="10" id="KW-0547">Nucleotide-binding</keyword>
<dbReference type="InterPro" id="IPR036890">
    <property type="entry name" value="HATPase_C_sf"/>
</dbReference>
<dbReference type="Gene3D" id="1.10.287.130">
    <property type="match status" value="1"/>
</dbReference>
<evidence type="ECO:0000256" key="16">
    <source>
        <dbReference type="SAM" id="MobiDB-lite"/>
    </source>
</evidence>
<dbReference type="InterPro" id="IPR001610">
    <property type="entry name" value="PAC"/>
</dbReference>
<evidence type="ECO:0000256" key="3">
    <source>
        <dbReference type="ARBA" id="ARBA00012438"/>
    </source>
</evidence>
<evidence type="ECO:0000256" key="15">
    <source>
        <dbReference type="ARBA" id="ARBA00023136"/>
    </source>
</evidence>
<dbReference type="SUPFAM" id="SSF55874">
    <property type="entry name" value="ATPase domain of HSP90 chaperone/DNA topoisomerase II/histidine kinase"/>
    <property type="match status" value="1"/>
</dbReference>
<feature type="transmembrane region" description="Helical" evidence="17">
    <location>
        <begin position="90"/>
        <end position="111"/>
    </location>
</feature>
<dbReference type="CDD" id="cd12913">
    <property type="entry name" value="PDC1_MCP_like"/>
    <property type="match status" value="1"/>
</dbReference>
<evidence type="ECO:0000256" key="7">
    <source>
        <dbReference type="ARBA" id="ARBA00022679"/>
    </source>
</evidence>
<organism evidence="22 23">
    <name type="scientific">Rhizobium azibense</name>
    <dbReference type="NCBI Taxonomy" id="1136135"/>
    <lineage>
        <taxon>Bacteria</taxon>
        <taxon>Pseudomonadati</taxon>
        <taxon>Pseudomonadota</taxon>
        <taxon>Alphaproteobacteria</taxon>
        <taxon>Hyphomicrobiales</taxon>
        <taxon>Rhizobiaceae</taxon>
        <taxon>Rhizobium/Agrobacterium group</taxon>
        <taxon>Rhizobium</taxon>
    </lineage>
</organism>
<protein>
    <recommendedName>
        <fullName evidence="3">histidine kinase</fullName>
        <ecNumber evidence="3">2.7.13.3</ecNumber>
    </recommendedName>
</protein>
<evidence type="ECO:0000259" key="21">
    <source>
        <dbReference type="PROSITE" id="PS50885"/>
    </source>
</evidence>
<keyword evidence="23" id="KW-1185">Reference proteome</keyword>
<evidence type="ECO:0000256" key="8">
    <source>
        <dbReference type="ARBA" id="ARBA00022692"/>
    </source>
</evidence>
<evidence type="ECO:0000256" key="2">
    <source>
        <dbReference type="ARBA" id="ARBA00004429"/>
    </source>
</evidence>
<dbReference type="FunFam" id="3.30.565.10:FF:000042">
    <property type="entry name" value="Two-component sensor histidine kinase KdpD"/>
    <property type="match status" value="1"/>
</dbReference>
<comment type="caution">
    <text evidence="22">The sequence shown here is derived from an EMBL/GenBank/DDBJ whole genome shotgun (WGS) entry which is preliminary data.</text>
</comment>
<evidence type="ECO:0000256" key="17">
    <source>
        <dbReference type="SAM" id="Phobius"/>
    </source>
</evidence>
<dbReference type="Gene3D" id="2.10.70.100">
    <property type="match status" value="1"/>
</dbReference>
<dbReference type="Pfam" id="PF02518">
    <property type="entry name" value="HATPase_c"/>
    <property type="match status" value="1"/>
</dbReference>
<evidence type="ECO:0000256" key="12">
    <source>
        <dbReference type="ARBA" id="ARBA00022840"/>
    </source>
</evidence>
<dbReference type="Pfam" id="PF02743">
    <property type="entry name" value="dCache_1"/>
    <property type="match status" value="1"/>
</dbReference>
<dbReference type="PANTHER" id="PTHR43304:SF1">
    <property type="entry name" value="PAC DOMAIN-CONTAINING PROTEIN"/>
    <property type="match status" value="1"/>
</dbReference>
<feature type="domain" description="PAC" evidence="20">
    <location>
        <begin position="703"/>
        <end position="753"/>
    </location>
</feature>
<feature type="domain" description="Histidine kinase" evidence="18">
    <location>
        <begin position="902"/>
        <end position="1118"/>
    </location>
</feature>
<dbReference type="CDD" id="cd00082">
    <property type="entry name" value="HisKA"/>
    <property type="match status" value="1"/>
</dbReference>
<dbReference type="CDD" id="cd00130">
    <property type="entry name" value="PAS"/>
    <property type="match status" value="3"/>
</dbReference>
<dbReference type="PROSITE" id="PS50112">
    <property type="entry name" value="PAS"/>
    <property type="match status" value="3"/>
</dbReference>
<feature type="domain" description="PAS" evidence="19">
    <location>
        <begin position="500"/>
        <end position="573"/>
    </location>
</feature>
<dbReference type="Pfam" id="PF00672">
    <property type="entry name" value="HAMP"/>
    <property type="match status" value="1"/>
</dbReference>
<feature type="transmembrane region" description="Helical" evidence="17">
    <location>
        <begin position="420"/>
        <end position="442"/>
    </location>
</feature>
<feature type="domain" description="PAS" evidence="19">
    <location>
        <begin position="754"/>
        <end position="826"/>
    </location>
</feature>
<dbReference type="SMART" id="SM00304">
    <property type="entry name" value="HAMP"/>
    <property type="match status" value="1"/>
</dbReference>
<comment type="catalytic activity">
    <reaction evidence="1">
        <text>ATP + protein L-histidine = ADP + protein N-phospho-L-histidine.</text>
        <dbReference type="EC" id="2.7.13.3"/>
    </reaction>
</comment>
<dbReference type="CDD" id="cd06225">
    <property type="entry name" value="HAMP"/>
    <property type="match status" value="1"/>
</dbReference>
<evidence type="ECO:0000256" key="5">
    <source>
        <dbReference type="ARBA" id="ARBA00022519"/>
    </source>
</evidence>
<dbReference type="InterPro" id="IPR036097">
    <property type="entry name" value="HisK_dim/P_sf"/>
</dbReference>
<accession>A0A4R3QDZ5</accession>
<dbReference type="GO" id="GO:0005886">
    <property type="term" value="C:plasma membrane"/>
    <property type="evidence" value="ECO:0007669"/>
    <property type="project" value="UniProtKB-SubCell"/>
</dbReference>
<dbReference type="InterPro" id="IPR004358">
    <property type="entry name" value="Sig_transdc_His_kin-like_C"/>
</dbReference>
<dbReference type="SMART" id="SM00086">
    <property type="entry name" value="PAC"/>
    <property type="match status" value="3"/>
</dbReference>
<evidence type="ECO:0000256" key="4">
    <source>
        <dbReference type="ARBA" id="ARBA00022475"/>
    </source>
</evidence>
<dbReference type="AlphaFoldDB" id="A0A4R3QDZ5"/>
<evidence type="ECO:0000256" key="9">
    <source>
        <dbReference type="ARBA" id="ARBA00022737"/>
    </source>
</evidence>
<keyword evidence="8 17" id="KW-0812">Transmembrane</keyword>
<dbReference type="FunFam" id="1.10.287.130:FF:000055">
    <property type="entry name" value="Two-component sensor histidine kinase"/>
    <property type="match status" value="1"/>
</dbReference>
<evidence type="ECO:0000259" key="19">
    <source>
        <dbReference type="PROSITE" id="PS50112"/>
    </source>
</evidence>
<evidence type="ECO:0000313" key="23">
    <source>
        <dbReference type="Proteomes" id="UP000295547"/>
    </source>
</evidence>
<dbReference type="Proteomes" id="UP000295547">
    <property type="component" value="Unassembled WGS sequence"/>
</dbReference>
<dbReference type="FunFam" id="3.30.450.20:FF:000099">
    <property type="entry name" value="Sensory box sensor histidine kinase"/>
    <property type="match status" value="1"/>
</dbReference>
<keyword evidence="9" id="KW-0677">Repeat</keyword>
<keyword evidence="5" id="KW-0997">Cell inner membrane</keyword>
<keyword evidence="6" id="KW-0597">Phosphoprotein</keyword>
<keyword evidence="11" id="KW-0418">Kinase</keyword>
<evidence type="ECO:0000256" key="6">
    <source>
        <dbReference type="ARBA" id="ARBA00022553"/>
    </source>
</evidence>
<reference evidence="22 23" key="1">
    <citation type="submission" date="2019-03" db="EMBL/GenBank/DDBJ databases">
        <title>Genomic Encyclopedia of Type Strains, Phase IV (KMG-V): Genome sequencing to study the core and pangenomes of soil and plant-associated prokaryotes.</title>
        <authorList>
            <person name="Whitman W."/>
        </authorList>
    </citation>
    <scope>NUCLEOTIDE SEQUENCE [LARGE SCALE GENOMIC DNA]</scope>
    <source>
        <strain evidence="22 23">Gr42</strain>
    </source>
</reference>
<dbReference type="Gene3D" id="3.30.450.20">
    <property type="entry name" value="PAS domain"/>
    <property type="match status" value="5"/>
</dbReference>
<keyword evidence="7" id="KW-0808">Transferase</keyword>
<evidence type="ECO:0000256" key="13">
    <source>
        <dbReference type="ARBA" id="ARBA00022989"/>
    </source>
</evidence>
<evidence type="ECO:0000256" key="14">
    <source>
        <dbReference type="ARBA" id="ARBA00023012"/>
    </source>
</evidence>
<dbReference type="EC" id="2.7.13.3" evidence="3"/>
<proteinExistence type="predicted"/>
<dbReference type="Pfam" id="PF00989">
    <property type="entry name" value="PAS"/>
    <property type="match status" value="1"/>
</dbReference>
<dbReference type="PROSITE" id="PS50885">
    <property type="entry name" value="HAMP"/>
    <property type="match status" value="1"/>
</dbReference>
<gene>
    <name evidence="22" type="ORF">EV130_11519</name>
</gene>
<dbReference type="InterPro" id="IPR013655">
    <property type="entry name" value="PAS_fold_3"/>
</dbReference>
<dbReference type="GO" id="GO:0006355">
    <property type="term" value="P:regulation of DNA-templated transcription"/>
    <property type="evidence" value="ECO:0007669"/>
    <property type="project" value="InterPro"/>
</dbReference>
<dbReference type="PANTHER" id="PTHR43304">
    <property type="entry name" value="PHYTOCHROME-LIKE PROTEIN CPH1"/>
    <property type="match status" value="1"/>
</dbReference>
<dbReference type="InterPro" id="IPR000014">
    <property type="entry name" value="PAS"/>
</dbReference>
<dbReference type="GO" id="GO:0005524">
    <property type="term" value="F:ATP binding"/>
    <property type="evidence" value="ECO:0007669"/>
    <property type="project" value="UniProtKB-KW"/>
</dbReference>
<dbReference type="InterPro" id="IPR003660">
    <property type="entry name" value="HAMP_dom"/>
</dbReference>
<dbReference type="FunFam" id="2.10.70.100:FF:000001">
    <property type="entry name" value="Sensory transduction histidine kinase"/>
    <property type="match status" value="1"/>
</dbReference>
<evidence type="ECO:0000313" key="22">
    <source>
        <dbReference type="EMBL" id="TCU17822.1"/>
    </source>
</evidence>
<dbReference type="EMBL" id="SMBJ01000015">
    <property type="protein sequence ID" value="TCU17822.1"/>
    <property type="molecule type" value="Genomic_DNA"/>
</dbReference>
<dbReference type="Gene3D" id="3.30.565.10">
    <property type="entry name" value="Histidine kinase-like ATPase, C-terminal domain"/>
    <property type="match status" value="1"/>
</dbReference>
<keyword evidence="15 17" id="KW-0472">Membrane</keyword>
<dbReference type="SMART" id="SM00091">
    <property type="entry name" value="PAS"/>
    <property type="match status" value="3"/>
</dbReference>
<keyword evidence="13 17" id="KW-1133">Transmembrane helix</keyword>